<dbReference type="PANTHER" id="PTHR38595:SF1">
    <property type="entry name" value="TYPE VI SECRETION SYSTEM COMPONENT TSSE1"/>
    <property type="match status" value="1"/>
</dbReference>
<sequence length="241" mass="26638">MSVERDPPRAALQEAVQPSLWDRLVDDLPGLQAETKGLNAELMRRAGLSATDVDALIAGGPRAIAAHPDLDDDSRALAHRLITRDAQRRRLADGGIVVTPEVLREAVRRDIEMLFNIERLEAEFLLTEREALDHPNPASVLADFPEVRASVVNYGVPSFSGRIGSDFDTDALARTIREVLAVFEPRLRKDGLRVRVRVGDKTGMRIEIDGMLLMSPVPERLRLSTSIDLDNGHAVTALEDR</sequence>
<dbReference type="PANTHER" id="PTHR38595">
    <property type="entry name" value="CYTOPLASMIC PROTEIN-RELATED"/>
    <property type="match status" value="1"/>
</dbReference>
<dbReference type="EMBL" id="JBHSWG010000004">
    <property type="protein sequence ID" value="MFC6762343.1"/>
    <property type="molecule type" value="Genomic_DNA"/>
</dbReference>
<comment type="caution">
    <text evidence="2">The sequence shown here is derived from an EMBL/GenBank/DDBJ whole genome shotgun (WGS) entry which is preliminary data.</text>
</comment>
<keyword evidence="3" id="KW-1185">Reference proteome</keyword>
<reference evidence="3" key="1">
    <citation type="journal article" date="2019" name="Int. J. Syst. Evol. Microbiol.">
        <title>The Global Catalogue of Microorganisms (GCM) 10K type strain sequencing project: providing services to taxonomists for standard genome sequencing and annotation.</title>
        <authorList>
            <consortium name="The Broad Institute Genomics Platform"/>
            <consortium name="The Broad Institute Genome Sequencing Center for Infectious Disease"/>
            <person name="Wu L."/>
            <person name="Ma J."/>
        </authorList>
    </citation>
    <scope>NUCLEOTIDE SEQUENCE [LARGE SCALE GENOMIC DNA]</scope>
    <source>
        <strain evidence="3">CCUG 66188</strain>
    </source>
</reference>
<dbReference type="SUPFAM" id="SSF160719">
    <property type="entry name" value="gpW/gp25-like"/>
    <property type="match status" value="1"/>
</dbReference>
<feature type="domain" description="IraD/Gp25-like" evidence="1">
    <location>
        <begin position="103"/>
        <end position="216"/>
    </location>
</feature>
<name>A0ABW2BAB1_9RHOB</name>
<dbReference type="Pfam" id="PF04965">
    <property type="entry name" value="GPW_gp25"/>
    <property type="match status" value="1"/>
</dbReference>
<evidence type="ECO:0000313" key="3">
    <source>
        <dbReference type="Proteomes" id="UP001596353"/>
    </source>
</evidence>
<accession>A0ABW2BAB1</accession>
<protein>
    <submittedName>
        <fullName evidence="2">Type VI secretion system baseplate subunit TssE</fullName>
    </submittedName>
</protein>
<proteinExistence type="predicted"/>
<dbReference type="InterPro" id="IPR007048">
    <property type="entry name" value="IraD/Gp25-like"/>
</dbReference>
<evidence type="ECO:0000259" key="1">
    <source>
        <dbReference type="Pfam" id="PF04965"/>
    </source>
</evidence>
<organism evidence="2 3">
    <name type="scientific">Sulfitobacter porphyrae</name>
    <dbReference type="NCBI Taxonomy" id="1246864"/>
    <lineage>
        <taxon>Bacteria</taxon>
        <taxon>Pseudomonadati</taxon>
        <taxon>Pseudomonadota</taxon>
        <taxon>Alphaproteobacteria</taxon>
        <taxon>Rhodobacterales</taxon>
        <taxon>Roseobacteraceae</taxon>
        <taxon>Sulfitobacter</taxon>
    </lineage>
</organism>
<dbReference type="InterPro" id="IPR053176">
    <property type="entry name" value="T6SS_TssE1-like"/>
</dbReference>
<gene>
    <name evidence="2" type="ORF">ACFQFQ_26955</name>
</gene>
<evidence type="ECO:0000313" key="2">
    <source>
        <dbReference type="EMBL" id="MFC6762343.1"/>
    </source>
</evidence>
<dbReference type="Proteomes" id="UP001596353">
    <property type="component" value="Unassembled WGS sequence"/>
</dbReference>